<name>A0A0W8E6R1_9ZZZZ</name>
<dbReference type="AlphaFoldDB" id="A0A0W8E6R1"/>
<protein>
    <submittedName>
        <fullName evidence="1">Uncharacterized protein</fullName>
    </submittedName>
</protein>
<sequence>MADIELTIMQKLNLEALKDGPKESSQLATIVRDRLTEIKGGNNPVGATARSQAVLDELVKNGYIVVVSKKLFGGKTYDITDKGRNAIS</sequence>
<reference evidence="1" key="1">
    <citation type="journal article" date="2015" name="Proc. Natl. Acad. Sci. U.S.A.">
        <title>Networks of energetic and metabolic interactions define dynamics in microbial communities.</title>
        <authorList>
            <person name="Embree M."/>
            <person name="Liu J.K."/>
            <person name="Al-Bassam M.M."/>
            <person name="Zengler K."/>
        </authorList>
    </citation>
    <scope>NUCLEOTIDE SEQUENCE</scope>
</reference>
<accession>A0A0W8E6R1</accession>
<dbReference type="EMBL" id="LNQE01001853">
    <property type="protein sequence ID" value="KUG04314.1"/>
    <property type="molecule type" value="Genomic_DNA"/>
</dbReference>
<proteinExistence type="predicted"/>
<comment type="caution">
    <text evidence="1">The sequence shown here is derived from an EMBL/GenBank/DDBJ whole genome shotgun (WGS) entry which is preliminary data.</text>
</comment>
<organism evidence="1">
    <name type="scientific">hydrocarbon metagenome</name>
    <dbReference type="NCBI Taxonomy" id="938273"/>
    <lineage>
        <taxon>unclassified sequences</taxon>
        <taxon>metagenomes</taxon>
        <taxon>ecological metagenomes</taxon>
    </lineage>
</organism>
<evidence type="ECO:0000313" key="1">
    <source>
        <dbReference type="EMBL" id="KUG04314.1"/>
    </source>
</evidence>
<gene>
    <name evidence="1" type="ORF">ASZ90_018321</name>
</gene>